<comment type="caution">
    <text evidence="1">The sequence shown here is derived from an EMBL/GenBank/DDBJ whole genome shotgun (WGS) entry which is preliminary data.</text>
</comment>
<name>A0A2G5TK14_9PELO</name>
<protein>
    <submittedName>
        <fullName evidence="1">Uncharacterized protein</fullName>
    </submittedName>
</protein>
<evidence type="ECO:0000313" key="1">
    <source>
        <dbReference type="EMBL" id="PIC27597.1"/>
    </source>
</evidence>
<proteinExistence type="predicted"/>
<dbReference type="Proteomes" id="UP000230233">
    <property type="component" value="Chromosome V"/>
</dbReference>
<keyword evidence="2" id="KW-1185">Reference proteome</keyword>
<dbReference type="AlphaFoldDB" id="A0A2G5TK14"/>
<reference evidence="2" key="1">
    <citation type="submission" date="2017-10" db="EMBL/GenBank/DDBJ databases">
        <title>Rapid genome shrinkage in a self-fertile nematode reveals novel sperm competition proteins.</title>
        <authorList>
            <person name="Yin D."/>
            <person name="Schwarz E.M."/>
            <person name="Thomas C.G."/>
            <person name="Felde R.L."/>
            <person name="Korf I.F."/>
            <person name="Cutter A.D."/>
            <person name="Schartner C.M."/>
            <person name="Ralston E.J."/>
            <person name="Meyer B.J."/>
            <person name="Haag E.S."/>
        </authorList>
    </citation>
    <scope>NUCLEOTIDE SEQUENCE [LARGE SCALE GENOMIC DNA]</scope>
    <source>
        <strain evidence="2">JU1422</strain>
    </source>
</reference>
<gene>
    <name evidence="1" type="primary">Cnig_chr_V.g19801</name>
    <name evidence="1" type="ORF">B9Z55_019801</name>
</gene>
<evidence type="ECO:0000313" key="2">
    <source>
        <dbReference type="Proteomes" id="UP000230233"/>
    </source>
</evidence>
<sequence>MSRIVQMRKYRSLVSFEDNDWFRVAGNPIPSHHGVGLPFSVLQCDPHNSDLFEIAKEVGTIQTSYDIHINL</sequence>
<dbReference type="EMBL" id="PDUG01000005">
    <property type="protein sequence ID" value="PIC27597.1"/>
    <property type="molecule type" value="Genomic_DNA"/>
</dbReference>
<accession>A0A2G5TK14</accession>
<organism evidence="1 2">
    <name type="scientific">Caenorhabditis nigoni</name>
    <dbReference type="NCBI Taxonomy" id="1611254"/>
    <lineage>
        <taxon>Eukaryota</taxon>
        <taxon>Metazoa</taxon>
        <taxon>Ecdysozoa</taxon>
        <taxon>Nematoda</taxon>
        <taxon>Chromadorea</taxon>
        <taxon>Rhabditida</taxon>
        <taxon>Rhabditina</taxon>
        <taxon>Rhabditomorpha</taxon>
        <taxon>Rhabditoidea</taxon>
        <taxon>Rhabditidae</taxon>
        <taxon>Peloderinae</taxon>
        <taxon>Caenorhabditis</taxon>
    </lineage>
</organism>